<keyword evidence="3" id="KW-0804">Transcription</keyword>
<dbReference type="GO" id="GO:0043565">
    <property type="term" value="F:sequence-specific DNA binding"/>
    <property type="evidence" value="ECO:0007669"/>
    <property type="project" value="InterPro"/>
</dbReference>
<sequence length="297" mass="35165">MKEKIYQPYKIKLPLFDSQVWIQHVEILGNETSEFRHYHNSFEVYFPLDGNLKILVDEDILDIPPGHVLFLSPGTWHGTIYEPNVERRYFIMIFDFQEEDPLEKLDKKSCSTPKQLENILHKLRKSSHHVVQDNHHGHRLIQYIGQELLALNFGWESMVKSLYMSFLVSMFRNLVDKDAQISIDENHRQLNVPTEITKYMHKNYNKNITLQDVADAMHISPRHISRIFEAYFGTTFSKTLSTYRLNYAKDYLYKTDYSIEKIAHLVGFSSSRTLLRLFKEVEGITTTEYRKKVKKIL</sequence>
<dbReference type="Pfam" id="PF12833">
    <property type="entry name" value="HTH_18"/>
    <property type="match status" value="1"/>
</dbReference>
<dbReference type="PANTHER" id="PTHR43280:SF10">
    <property type="entry name" value="REGULATORY PROTEIN POCR"/>
    <property type="match status" value="1"/>
</dbReference>
<proteinExistence type="predicted"/>
<dbReference type="Gene3D" id="2.60.120.10">
    <property type="entry name" value="Jelly Rolls"/>
    <property type="match status" value="1"/>
</dbReference>
<dbReference type="Pfam" id="PF02311">
    <property type="entry name" value="AraC_binding"/>
    <property type="match status" value="1"/>
</dbReference>
<dbReference type="InterPro" id="IPR009057">
    <property type="entry name" value="Homeodomain-like_sf"/>
</dbReference>
<evidence type="ECO:0000259" key="4">
    <source>
        <dbReference type="PROSITE" id="PS01124"/>
    </source>
</evidence>
<dbReference type="Proteomes" id="UP000663499">
    <property type="component" value="Chromosome"/>
</dbReference>
<dbReference type="SUPFAM" id="SSF46689">
    <property type="entry name" value="Homeodomain-like"/>
    <property type="match status" value="2"/>
</dbReference>
<evidence type="ECO:0000256" key="1">
    <source>
        <dbReference type="ARBA" id="ARBA00023015"/>
    </source>
</evidence>
<gene>
    <name evidence="5" type="ORF">J0B03_08615</name>
</gene>
<name>A0A975AHV1_9FIRM</name>
<dbReference type="Gene3D" id="1.10.10.60">
    <property type="entry name" value="Homeodomain-like"/>
    <property type="match status" value="2"/>
</dbReference>
<dbReference type="InterPro" id="IPR003313">
    <property type="entry name" value="AraC-bd"/>
</dbReference>
<dbReference type="CDD" id="cd02208">
    <property type="entry name" value="cupin_RmlC-like"/>
    <property type="match status" value="1"/>
</dbReference>
<dbReference type="PANTHER" id="PTHR43280">
    <property type="entry name" value="ARAC-FAMILY TRANSCRIPTIONAL REGULATOR"/>
    <property type="match status" value="1"/>
</dbReference>
<reference evidence="5" key="1">
    <citation type="submission" date="2021-03" db="EMBL/GenBank/DDBJ databases">
        <title>Alkalibacter marinus sp. nov., isolated from tidal flat sediment.</title>
        <authorList>
            <person name="Namirimu T."/>
            <person name="Yang J.-A."/>
            <person name="Yang S.-H."/>
            <person name="Kim Y.-J."/>
            <person name="Kwon K.K."/>
        </authorList>
    </citation>
    <scope>NUCLEOTIDE SEQUENCE</scope>
    <source>
        <strain evidence="5">ES005</strain>
    </source>
</reference>
<keyword evidence="1" id="KW-0805">Transcription regulation</keyword>
<dbReference type="InterPro" id="IPR018060">
    <property type="entry name" value="HTH_AraC"/>
</dbReference>
<dbReference type="AlphaFoldDB" id="A0A975AHV1"/>
<evidence type="ECO:0000256" key="2">
    <source>
        <dbReference type="ARBA" id="ARBA00023125"/>
    </source>
</evidence>
<dbReference type="KEGG" id="alka:J0B03_08615"/>
<dbReference type="InterPro" id="IPR014710">
    <property type="entry name" value="RmlC-like_jellyroll"/>
</dbReference>
<evidence type="ECO:0000313" key="5">
    <source>
        <dbReference type="EMBL" id="QSX07870.1"/>
    </source>
</evidence>
<dbReference type="PROSITE" id="PS01124">
    <property type="entry name" value="HTH_ARAC_FAMILY_2"/>
    <property type="match status" value="1"/>
</dbReference>
<dbReference type="SMART" id="SM00342">
    <property type="entry name" value="HTH_ARAC"/>
    <property type="match status" value="1"/>
</dbReference>
<keyword evidence="6" id="KW-1185">Reference proteome</keyword>
<dbReference type="GO" id="GO:0003700">
    <property type="term" value="F:DNA-binding transcription factor activity"/>
    <property type="evidence" value="ECO:0007669"/>
    <property type="project" value="InterPro"/>
</dbReference>
<dbReference type="RefSeq" id="WP_207299212.1">
    <property type="nucleotide sequence ID" value="NZ_CP071444.1"/>
</dbReference>
<dbReference type="EMBL" id="CP071444">
    <property type="protein sequence ID" value="QSX07870.1"/>
    <property type="molecule type" value="Genomic_DNA"/>
</dbReference>
<evidence type="ECO:0000313" key="6">
    <source>
        <dbReference type="Proteomes" id="UP000663499"/>
    </source>
</evidence>
<keyword evidence="2" id="KW-0238">DNA-binding</keyword>
<feature type="domain" description="HTH araC/xylS-type" evidence="4">
    <location>
        <begin position="194"/>
        <end position="292"/>
    </location>
</feature>
<evidence type="ECO:0000256" key="3">
    <source>
        <dbReference type="ARBA" id="ARBA00023163"/>
    </source>
</evidence>
<organism evidence="5 6">
    <name type="scientific">Alkalibacter rhizosphaerae</name>
    <dbReference type="NCBI Taxonomy" id="2815577"/>
    <lineage>
        <taxon>Bacteria</taxon>
        <taxon>Bacillati</taxon>
        <taxon>Bacillota</taxon>
        <taxon>Clostridia</taxon>
        <taxon>Eubacteriales</taxon>
        <taxon>Eubacteriaceae</taxon>
        <taxon>Alkalibacter</taxon>
    </lineage>
</organism>
<accession>A0A975AHV1</accession>
<protein>
    <submittedName>
        <fullName evidence="5">AraC family transcriptional regulator</fullName>
    </submittedName>
</protein>
<dbReference type="SUPFAM" id="SSF51182">
    <property type="entry name" value="RmlC-like cupins"/>
    <property type="match status" value="1"/>
</dbReference>
<dbReference type="InterPro" id="IPR011051">
    <property type="entry name" value="RmlC_Cupin_sf"/>
</dbReference>